<gene>
    <name evidence="3" type="ORF">A6V39_04900</name>
</gene>
<proteinExistence type="predicted"/>
<feature type="domain" description="Alcohol dehydrogenase iron-type/glycerol dehydrogenase GldA" evidence="2">
    <location>
        <begin position="121"/>
        <end position="238"/>
    </location>
</feature>
<dbReference type="STRING" id="432608.A6V39_04900"/>
<comment type="caution">
    <text evidence="3">The sequence shown here is derived from an EMBL/GenBank/DDBJ whole genome shotgun (WGS) entry which is preliminary data.</text>
</comment>
<accession>A0A1A9QCZ0</accession>
<sequence length="487" mass="56502">MNKKFTLEDLTKISDENLKDNKEILKHYTDIRTDITVDSNLHPSLLRNIIVSPGSHLHINDPIDLNNLDLKKVLSTPENKKSRLEQALKEFNQDKPASLERTKLNNVFIQNSITDGDFEDLIIKSNIRCVLLITDGAYTRNLQFYRRVIEILKKHNIPFIEYTNVQPNLDRKLVFRISEYANDHEVNAIITVGSLSTVDLAKIVLPKLVKPHLIRLHKTRLFKSFLAPNYLLISIPTLVVPDPKINSKSALKNNILFPNLDYFGDTIFLNNPIEDADAVFYCVDLFEELDNTKVWEILHETFFRLILNFFDFSIDAKVKASIVHNIKTIDWYLAYFDFGNKLNTYDKFKILEIIASTMDGSSFVDIPDIWIWYKLEASLSYLVNSKKCDGLALFLPNFLEVLSQSNVEFRERAIELGNSLYGSHSVEGFVYKLILHIKKYRLPISFLDIPQVKRVSYKFLLFLIKKSSNNPFYNRVTKTIVNNLTIW</sequence>
<keyword evidence="1" id="KW-0560">Oxidoreductase</keyword>
<dbReference type="RefSeq" id="WP_187150612.1">
    <property type="nucleotide sequence ID" value="NZ_LWUJ01000013.1"/>
</dbReference>
<evidence type="ECO:0000313" key="3">
    <source>
        <dbReference type="EMBL" id="OAL09881.1"/>
    </source>
</evidence>
<protein>
    <recommendedName>
        <fullName evidence="2">Alcohol dehydrogenase iron-type/glycerol dehydrogenase GldA domain-containing protein</fullName>
    </recommendedName>
</protein>
<evidence type="ECO:0000259" key="2">
    <source>
        <dbReference type="Pfam" id="PF00465"/>
    </source>
</evidence>
<name>A0A1A9QCZ0_9MOLU</name>
<dbReference type="GO" id="GO:0016491">
    <property type="term" value="F:oxidoreductase activity"/>
    <property type="evidence" value="ECO:0007669"/>
    <property type="project" value="UniProtKB-KW"/>
</dbReference>
<dbReference type="GO" id="GO:0046872">
    <property type="term" value="F:metal ion binding"/>
    <property type="evidence" value="ECO:0007669"/>
    <property type="project" value="InterPro"/>
</dbReference>
<dbReference type="Gene3D" id="3.40.50.1970">
    <property type="match status" value="1"/>
</dbReference>
<dbReference type="SUPFAM" id="SSF56796">
    <property type="entry name" value="Dehydroquinate synthase-like"/>
    <property type="match status" value="1"/>
</dbReference>
<reference evidence="4" key="1">
    <citation type="submission" date="2016-04" db="EMBL/GenBank/DDBJ databases">
        <authorList>
            <person name="Quiroz-Castaneda R.E."/>
            <person name="Martinez-Ocampo F."/>
        </authorList>
    </citation>
    <scope>NUCLEOTIDE SEQUENCE [LARGE SCALE GENOMIC DNA]</scope>
    <source>
        <strain evidence="4">INIFAP01</strain>
    </source>
</reference>
<dbReference type="Proteomes" id="UP000077623">
    <property type="component" value="Unassembled WGS sequence"/>
</dbReference>
<keyword evidence="4" id="KW-1185">Reference proteome</keyword>
<dbReference type="Pfam" id="PF00465">
    <property type="entry name" value="Fe-ADH"/>
    <property type="match status" value="1"/>
</dbReference>
<dbReference type="InterPro" id="IPR001670">
    <property type="entry name" value="ADH_Fe/GldA"/>
</dbReference>
<evidence type="ECO:0000256" key="1">
    <source>
        <dbReference type="ARBA" id="ARBA00023002"/>
    </source>
</evidence>
<organism evidence="3 4">
    <name type="scientific">Candidatus Mycoplasma haematobovis</name>
    <dbReference type="NCBI Taxonomy" id="432608"/>
    <lineage>
        <taxon>Bacteria</taxon>
        <taxon>Bacillati</taxon>
        <taxon>Mycoplasmatota</taxon>
        <taxon>Mollicutes</taxon>
        <taxon>Mycoplasmataceae</taxon>
        <taxon>Mycoplasma</taxon>
    </lineage>
</organism>
<dbReference type="EMBL" id="LWUJ01000013">
    <property type="protein sequence ID" value="OAL09881.1"/>
    <property type="molecule type" value="Genomic_DNA"/>
</dbReference>
<dbReference type="AlphaFoldDB" id="A0A1A9QCZ0"/>
<evidence type="ECO:0000313" key="4">
    <source>
        <dbReference type="Proteomes" id="UP000077623"/>
    </source>
</evidence>